<dbReference type="SUPFAM" id="SSF51126">
    <property type="entry name" value="Pectin lyase-like"/>
    <property type="match status" value="3"/>
</dbReference>
<feature type="region of interest" description="Disordered" evidence="8">
    <location>
        <begin position="2656"/>
        <end position="2677"/>
    </location>
</feature>
<feature type="compositionally biased region" description="Basic and acidic residues" evidence="8">
    <location>
        <begin position="2656"/>
        <end position="2669"/>
    </location>
</feature>
<feature type="compositionally biased region" description="Gly residues" evidence="8">
    <location>
        <begin position="1919"/>
        <end position="1944"/>
    </location>
</feature>
<dbReference type="KEGG" id="cre:CHLRE_03g155700v5"/>
<feature type="region of interest" description="Disordered" evidence="8">
    <location>
        <begin position="252"/>
        <end position="341"/>
    </location>
</feature>
<evidence type="ECO:0000256" key="6">
    <source>
        <dbReference type="ARBA" id="ARBA00023136"/>
    </source>
</evidence>
<evidence type="ECO:0000313" key="10">
    <source>
        <dbReference type="EMBL" id="PNW84712.1"/>
    </source>
</evidence>
<dbReference type="Gramene" id="PNW84712">
    <property type="protein sequence ID" value="PNW84712"/>
    <property type="gene ID" value="CHLRE_03g155700v5"/>
</dbReference>
<protein>
    <submittedName>
        <fullName evidence="10">Uncharacterized protein</fullName>
    </submittedName>
</protein>
<dbReference type="InterPro" id="IPR011050">
    <property type="entry name" value="Pectin_lyase_fold/virulence"/>
</dbReference>
<dbReference type="SMART" id="SM00710">
    <property type="entry name" value="PbH1"/>
    <property type="match status" value="14"/>
</dbReference>
<dbReference type="ExpressionAtlas" id="A0A2K3DW15">
    <property type="expression patterns" value="baseline"/>
</dbReference>
<name>A0A2K3DW15_CHLRE</name>
<keyword evidence="7" id="KW-0998">Cell outer membrane</keyword>
<feature type="region of interest" description="Disordered" evidence="8">
    <location>
        <begin position="55"/>
        <end position="119"/>
    </location>
</feature>
<keyword evidence="11" id="KW-1185">Reference proteome</keyword>
<evidence type="ECO:0000256" key="9">
    <source>
        <dbReference type="SAM" id="Phobius"/>
    </source>
</evidence>
<feature type="compositionally biased region" description="Low complexity" evidence="8">
    <location>
        <begin position="264"/>
        <end position="299"/>
    </location>
</feature>
<dbReference type="EMBL" id="CM008964">
    <property type="protein sequence ID" value="PNW84712.1"/>
    <property type="molecule type" value="Genomic_DNA"/>
</dbReference>
<evidence type="ECO:0000256" key="3">
    <source>
        <dbReference type="ARBA" id="ARBA00004613"/>
    </source>
</evidence>
<evidence type="ECO:0000256" key="7">
    <source>
        <dbReference type="ARBA" id="ARBA00023237"/>
    </source>
</evidence>
<dbReference type="PANTHER" id="PTHR11319:SF35">
    <property type="entry name" value="OUTER MEMBRANE PROTEIN PMPC-RELATED"/>
    <property type="match status" value="1"/>
</dbReference>
<feature type="region of interest" description="Disordered" evidence="8">
    <location>
        <begin position="2040"/>
        <end position="2083"/>
    </location>
</feature>
<feature type="transmembrane region" description="Helical" evidence="9">
    <location>
        <begin position="2335"/>
        <end position="2355"/>
    </location>
</feature>
<feature type="compositionally biased region" description="Polar residues" evidence="8">
    <location>
        <begin position="1979"/>
        <end position="2002"/>
    </location>
</feature>
<evidence type="ECO:0000256" key="1">
    <source>
        <dbReference type="ARBA" id="ARBA00004196"/>
    </source>
</evidence>
<dbReference type="RefSeq" id="XP_042925716.1">
    <property type="nucleotide sequence ID" value="XM_043060587.1"/>
</dbReference>
<feature type="transmembrane region" description="Helical" evidence="9">
    <location>
        <begin position="2451"/>
        <end position="2472"/>
    </location>
</feature>
<feature type="region of interest" description="Disordered" evidence="8">
    <location>
        <begin position="2703"/>
        <end position="2772"/>
    </location>
</feature>
<feature type="transmembrane region" description="Helical" evidence="9">
    <location>
        <begin position="2507"/>
        <end position="2528"/>
    </location>
</feature>
<evidence type="ECO:0000256" key="8">
    <source>
        <dbReference type="SAM" id="MobiDB-lite"/>
    </source>
</evidence>
<dbReference type="PANTHER" id="PTHR11319">
    <property type="entry name" value="G PROTEIN-COUPLED RECEPTOR-RELATED"/>
    <property type="match status" value="1"/>
</dbReference>
<reference evidence="10 11" key="1">
    <citation type="journal article" date="2007" name="Science">
        <title>The Chlamydomonas genome reveals the evolution of key animal and plant functions.</title>
        <authorList>
            <person name="Merchant S.S."/>
            <person name="Prochnik S.E."/>
            <person name="Vallon O."/>
            <person name="Harris E.H."/>
            <person name="Karpowicz S.J."/>
            <person name="Witman G.B."/>
            <person name="Terry A."/>
            <person name="Salamov A."/>
            <person name="Fritz-Laylin L.K."/>
            <person name="Marechal-Drouard L."/>
            <person name="Marshall W.F."/>
            <person name="Qu L.H."/>
            <person name="Nelson D.R."/>
            <person name="Sanderfoot A.A."/>
            <person name="Spalding M.H."/>
            <person name="Kapitonov V.V."/>
            <person name="Ren Q."/>
            <person name="Ferris P."/>
            <person name="Lindquist E."/>
            <person name="Shapiro H."/>
            <person name="Lucas S.M."/>
            <person name="Grimwood J."/>
            <person name="Schmutz J."/>
            <person name="Cardol P."/>
            <person name="Cerutti H."/>
            <person name="Chanfreau G."/>
            <person name="Chen C.L."/>
            <person name="Cognat V."/>
            <person name="Croft M.T."/>
            <person name="Dent R."/>
            <person name="Dutcher S."/>
            <person name="Fernandez E."/>
            <person name="Fukuzawa H."/>
            <person name="Gonzalez-Ballester D."/>
            <person name="Gonzalez-Halphen D."/>
            <person name="Hallmann A."/>
            <person name="Hanikenne M."/>
            <person name="Hippler M."/>
            <person name="Inwood W."/>
            <person name="Jabbari K."/>
            <person name="Kalanon M."/>
            <person name="Kuras R."/>
            <person name="Lefebvre P.A."/>
            <person name="Lemaire S.D."/>
            <person name="Lobanov A.V."/>
            <person name="Lohr M."/>
            <person name="Manuell A."/>
            <person name="Meier I."/>
            <person name="Mets L."/>
            <person name="Mittag M."/>
            <person name="Mittelmeier T."/>
            <person name="Moroney J.V."/>
            <person name="Moseley J."/>
            <person name="Napoli C."/>
            <person name="Nedelcu A.M."/>
            <person name="Niyogi K."/>
            <person name="Novoselov S.V."/>
            <person name="Paulsen I.T."/>
            <person name="Pazour G."/>
            <person name="Purton S."/>
            <person name="Ral J.P."/>
            <person name="Riano-Pachon D.M."/>
            <person name="Riekhof W."/>
            <person name="Rymarquis L."/>
            <person name="Schroda M."/>
            <person name="Stern D."/>
            <person name="Umen J."/>
            <person name="Willows R."/>
            <person name="Wilson N."/>
            <person name="Zimmer S.L."/>
            <person name="Allmer J."/>
            <person name="Balk J."/>
            <person name="Bisova K."/>
            <person name="Chen C.J."/>
            <person name="Elias M."/>
            <person name="Gendler K."/>
            <person name="Hauser C."/>
            <person name="Lamb M.R."/>
            <person name="Ledford H."/>
            <person name="Long J.C."/>
            <person name="Minagawa J."/>
            <person name="Page M.D."/>
            <person name="Pan J."/>
            <person name="Pootakham W."/>
            <person name="Roje S."/>
            <person name="Rose A."/>
            <person name="Stahlberg E."/>
            <person name="Terauchi A.M."/>
            <person name="Yang P."/>
            <person name="Ball S."/>
            <person name="Bowler C."/>
            <person name="Dieckmann C.L."/>
            <person name="Gladyshev V.N."/>
            <person name="Green P."/>
            <person name="Jorgensen R."/>
            <person name="Mayfield S."/>
            <person name="Mueller-Roeber B."/>
            <person name="Rajamani S."/>
            <person name="Sayre R.T."/>
            <person name="Brokstein P."/>
            <person name="Dubchak I."/>
            <person name="Goodstein D."/>
            <person name="Hornick L."/>
            <person name="Huang Y.W."/>
            <person name="Jhaveri J."/>
            <person name="Luo Y."/>
            <person name="Martinez D."/>
            <person name="Ngau W.C."/>
            <person name="Otillar B."/>
            <person name="Poliakov A."/>
            <person name="Porter A."/>
            <person name="Szajkowski L."/>
            <person name="Werner G."/>
            <person name="Zhou K."/>
            <person name="Grigoriev I.V."/>
            <person name="Rokhsar D.S."/>
            <person name="Grossman A.R."/>
        </authorList>
    </citation>
    <scope>NUCLEOTIDE SEQUENCE [LARGE SCALE GENOMIC DNA]</scope>
    <source>
        <strain evidence="11">CC-503</strain>
    </source>
</reference>
<keyword evidence="9" id="KW-0812">Transmembrane</keyword>
<evidence type="ECO:0000313" key="11">
    <source>
        <dbReference type="Proteomes" id="UP000006906"/>
    </source>
</evidence>
<feature type="compositionally biased region" description="Low complexity" evidence="8">
    <location>
        <begin position="2055"/>
        <end position="2072"/>
    </location>
</feature>
<sequence>MEPGRPNTLNSARPTPPSATTAALAIDAPAFAGSLTIRNTVFTYNTFIAGPLLPESDTGGGSESVGTAGGGGLSSDGGSSDAGARDGGSSDGVAEGSGSGDGTATSGDGTSGSGGNGAHRRLRRSMLVQQLLRGGASVSEATARAHSLGSRLSEAELRALFADEGPATRWASTSSTSAASLARERSRLLESAGLGAQAAGSVSPEIAPTTAFGAARQQLQLAAERRRAPQKRRQATETAVAAAAASAAAATLHRGQWRQLQQGSSSGSNGTTDASTNSTDAFSSSTGGADTSTAAAATGENTTDAGSTNTDEDGSTGSGTTDPSNEADSPASAPAPEPDWTSWRGQLLWHANELHPGLQEGPWADDIEAAVSVICKPSGTTNACSVQLESVTFEDNTGVATSSLYVLCDGGQASGACTVSLTDCTLRNNKLLLQPALDPENLSPPGFLGTIFDPEPGPGKKLLDAMVPWLTYTYPLLQYWKTVPDFRWFGLQDAANLPSVTGRTLGAVVVHSRNAPSPGLAPDRPPVLSVTVTGGEYSGNDGAALMSTATDWSRMAGGNGNWSDAAGSYFRHSADFTLSGLNISGHMSGVPAVWLRWPRAATVSGCLVTNSNGGIWMDEVRDTAVMESSVFQGNHMPAQKWVWHRNFLAIARFEDPIINFPQDTGLGSYHLAMLQMTPQGDATPNTATVSNCWFDGNPSFVTGNLYVGGSDGLTNAKNALPGRTTFTLANTNFTRNYCRRFSGGRSADPDAQGSKCYTGERPFLSVEVHTVMVDTCRFEDNLNGGAFVDFSTLVTVANTAFTNNLQTYDFTMNSQKSDMSQGGGGAWISNIGTGGVSISSCNFTNNVAPGGGGAVGIRQVVFTAIKDSRFLNNTAPKADGGAIWVYVTERSDLQSDTTVGYDTMDNCVFDNNTAGGRGGAVAAIRLAQDAVWRVTNSVFAKNTANLDPQNVMSPENLQILQKPDQGGGGALYVESCKFLDVAACSFTDNRVLRHAGGAVRVVDGPATALQTPATLFNCSFLRNKAVMGGAVALSRMSTLTISNCTMEHNTVTDPWAWPDTSPVPGAANNTRYLPMSEIEAGNGGAIYAMATNYFMTNQGGTTVFSRNTAIMGGAIALAACPTVVVEARDTTAANLSLPANVYSQPGFHQAYKGVGEIPFTVLFQDNMASLGGGMYVRGTSTNLTFVASMAAFEWQIGEVNETLVAGGAIPVEIVPGWAVRYRTAESLRLEHEQPVVFYNNTANGGGALYLEDNQYVNINGTRFIANNARSPPLAPNFTGLGGRERFNGPMASRHCYNGGGGAMCVTGRAGSENLFEYVDLSYNKAETSGGGIYVAEGQMCSTAAGCYSLRLNNTNMTGNTAMRGQGGAVFWRVEGIAAVHACSSDVVETTSRNQTASGQPYNVTWLKPNRKPPAVWYGRLSREMQSDLLLQQWNGSVNATANGIFRSNGLSVTTTAAGVAFLNQLAANINVSSLQAADAASNTGGSSADSTGTDSGSASSEGLGGATEAPVPPVPTGSVTVNDTAWMGLPHTQLACGDWSYNDAVSGPDIGTTPYFLLVKPRVDFYSSNTPLQLPVTVHDWLGQNATGLVDHQGALVVVTAVSPLISGATTVIASNGTADFREFKLRGREGAHNITFTGRISSPERMLKPGVAQVYVRPCAINEFLSPGNRDECLACKEGFYNLDTEAEECRTCPENTDCAFPTMPAEGPPTGYLVPQDGYWHSSFYSDQVLECPNSASCSHANRSALLARLQYLVYQAGRNIQLNTSGAAADVFAPTLVADTLSAGLDQGVAPAARRLLQAGQSYYASLLASTAQLLRDYMSSQCAPGYMGTLCGECAPDWGWVGEATCIECPSRSLNDLYYSLATLLTALSLAITVNAALRANRSPEALEPLPSSNSRISYKNGTYTSAAELDLEKGGGGSGEAGAAGGGAGSGNSGSGASGSGDKEQRSSQQGEGEGERCPSTSDCGGGMHDNRPTGATTCSHLTSDTAADQPSDTHAYTSLGGVPEAGLLTSAEAADGGPAPPQASPAEVALIIDDGDEPPHQTQHEDAGDAPVTAAAAAAKQQGRAPKPAEPPAMLPPNPFAMTSTPVSLDDRVQVNLPAAAAAGASVVPSCIAAAAPRVPNSIAGPGGNRQQRAAGAAGAAGTPAVVAPPRLGRVPFSNSFPRAAAAAHMSEEGGVLVPRISIRDLPACSSLPRSTPRSGTLRSNTSGALGQGRNDLLEEVDPVKGVGQGGGDAGRELGGDPEGGGASNPPEEVVEKKLRTELPTIIRIFLAYLQVLAMLKAVPLDIPNVVDVYYGICSQATSYPGQLVSLDCSLPEDLSISPASARTILAVLAPLYSYVIAIIIFVFFDIGSFVWKKHFKRLAVTPATVFPYTAACLRAQLLVTFCTIMFFYYPSVVQSLMTIYNCISVDSAVSANPLAVSAGLSTDKVWSQDYGMMCYQGEHLALALGLGLPGLLIFGVGWPILSALIMTRFFACGGEGLAHSYRTTAEIRVADYKPRWIWWESAVMLRQLAIAAVVTFVGGPSSPTVQLLVVFCILTLAAVVQTLVQPYRSMRIGYLALASLYVLLATVYLMLYLPETSEEDGVQRVIISIIIVVINAATFAACIWYILRTHWHGMLVDSGLKELDSEARRNLTYAQARQLIKENIRKQQEASGSKEGRRTAQTFTKMHRSGVATATATAVIIGQAMSRNLRTAASTVSPRLSQRTASNKASSGRYSESATQSGHRAPETAAELLSSRESGKPPTADSAITPPTPDLRAAPQP</sequence>
<evidence type="ECO:0000256" key="2">
    <source>
        <dbReference type="ARBA" id="ARBA00004442"/>
    </source>
</evidence>
<dbReference type="GeneID" id="5723060"/>
<feature type="region of interest" description="Disordered" evidence="8">
    <location>
        <begin position="1914"/>
        <end position="2006"/>
    </location>
</feature>
<comment type="subcellular location">
    <subcellularLocation>
        <location evidence="1">Cell envelope</location>
    </subcellularLocation>
    <subcellularLocation>
        <location evidence="2">Cell outer membrane</location>
    </subcellularLocation>
    <subcellularLocation>
        <location evidence="3">Secreted</location>
    </subcellularLocation>
</comment>
<proteinExistence type="predicted"/>
<evidence type="ECO:0000256" key="4">
    <source>
        <dbReference type="ARBA" id="ARBA00022525"/>
    </source>
</evidence>
<feature type="compositionally biased region" description="Low complexity" evidence="8">
    <location>
        <begin position="1479"/>
        <end position="1509"/>
    </location>
</feature>
<feature type="transmembrane region" description="Helical" evidence="9">
    <location>
        <begin position="2596"/>
        <end position="2618"/>
    </location>
</feature>
<evidence type="ECO:0000256" key="5">
    <source>
        <dbReference type="ARBA" id="ARBA00022729"/>
    </source>
</evidence>
<keyword evidence="6 9" id="KW-0472">Membrane</keyword>
<dbReference type="Proteomes" id="UP000006906">
    <property type="component" value="Chromosome 3"/>
</dbReference>
<feature type="compositionally biased region" description="Gly residues" evidence="8">
    <location>
        <begin position="85"/>
        <end position="101"/>
    </location>
</feature>
<dbReference type="GO" id="GO:0005576">
    <property type="term" value="C:extracellular region"/>
    <property type="evidence" value="ECO:0007669"/>
    <property type="project" value="UniProtKB-SubCell"/>
</dbReference>
<feature type="compositionally biased region" description="Low complexity" evidence="8">
    <location>
        <begin position="318"/>
        <end position="334"/>
    </location>
</feature>
<organism evidence="10 11">
    <name type="scientific">Chlamydomonas reinhardtii</name>
    <name type="common">Chlamydomonas smithii</name>
    <dbReference type="NCBI Taxonomy" id="3055"/>
    <lineage>
        <taxon>Eukaryota</taxon>
        <taxon>Viridiplantae</taxon>
        <taxon>Chlorophyta</taxon>
        <taxon>core chlorophytes</taxon>
        <taxon>Chlorophyceae</taxon>
        <taxon>CS clade</taxon>
        <taxon>Chlamydomonadales</taxon>
        <taxon>Chlamydomonadaceae</taxon>
        <taxon>Chlamydomonas</taxon>
    </lineage>
</organism>
<dbReference type="InParanoid" id="A0A2K3DW15"/>
<feature type="region of interest" description="Disordered" evidence="8">
    <location>
        <begin position="1479"/>
        <end position="1519"/>
    </location>
</feature>
<feature type="compositionally biased region" description="Pro residues" evidence="8">
    <location>
        <begin position="2074"/>
        <end position="2083"/>
    </location>
</feature>
<dbReference type="OrthoDB" id="538624at2759"/>
<dbReference type="Pfam" id="PF02415">
    <property type="entry name" value="Chlam_PMP"/>
    <property type="match status" value="1"/>
</dbReference>
<feature type="compositionally biased region" description="Basic and acidic residues" evidence="8">
    <location>
        <begin position="2043"/>
        <end position="2053"/>
    </location>
</feature>
<feature type="transmembrane region" description="Helical" evidence="9">
    <location>
        <begin position="2563"/>
        <end position="2584"/>
    </location>
</feature>
<accession>A0A2K3DW15</accession>
<feature type="transmembrane region" description="Helical" evidence="9">
    <location>
        <begin position="2376"/>
        <end position="2400"/>
    </location>
</feature>
<keyword evidence="9" id="KW-1133">Transmembrane helix</keyword>
<feature type="compositionally biased region" description="Gly residues" evidence="8">
    <location>
        <begin position="58"/>
        <end position="75"/>
    </location>
</feature>
<feature type="region of interest" description="Disordered" evidence="8">
    <location>
        <begin position="2194"/>
        <end position="2258"/>
    </location>
</feature>
<keyword evidence="4" id="KW-0964">Secreted</keyword>
<dbReference type="InterPro" id="IPR006626">
    <property type="entry name" value="PbH1"/>
</dbReference>
<feature type="compositionally biased region" description="Polar residues" evidence="8">
    <location>
        <begin position="2703"/>
        <end position="2733"/>
    </location>
</feature>
<keyword evidence="5" id="KW-0732">Signal</keyword>
<feature type="transmembrane region" description="Helical" evidence="9">
    <location>
        <begin position="2534"/>
        <end position="2551"/>
    </location>
</feature>
<dbReference type="InterPro" id="IPR003368">
    <property type="entry name" value="POMP_repeat"/>
</dbReference>
<gene>
    <name evidence="10" type="ORF">CHLRE_03g155700v5</name>
</gene>
<feature type="compositionally biased region" description="Polar residues" evidence="8">
    <location>
        <begin position="2198"/>
        <end position="2215"/>
    </location>
</feature>